<sequence length="431" mass="48729">MLRTAICCAVLLALPWCHGLVTKEKPVVAHFIVGNTYPYTRADWQRDISLAASKGIDGFALNMGNDSWQLDRVADAYDVARSMDSGFALFPSFDMGIIPCREERDGDMLRDFVNAYHNHSNQLAFKGNPLASTFGGQGCYFGQPTVNEGWRRVLKRGLPAVHFLASFFMDPGIYGSMDSADGAFSWDSAWPMGNYDITDEYDVEFRKYLKGRTYMAAVSPWFFTHYGVDTLNKNFIYRSDDWLLARRWELLVSGRDQIDIVQIITWNDYGESHYMGPIASAQPGSESWTNGFDHQGWLDLQAYYIRAYKTGTYPRVERDRLFLWGRLYPARAHTQDSLKKPMNSEFTEDFAWVVALLAAPAQIGLRCGESRVVENLPAGVSKLRLPLVHDCNVVAILVRDGATVLRFEPPGFRFSTTPHAYNYNAFVAASP</sequence>
<dbReference type="GO" id="GO:0051118">
    <property type="term" value="F:glucan endo-1,3-alpha-glucosidase activity"/>
    <property type="evidence" value="ECO:0007669"/>
    <property type="project" value="InterPro"/>
</dbReference>
<accession>A0A4Y7T641</accession>
<feature type="signal peptide" evidence="1">
    <location>
        <begin position="1"/>
        <end position="19"/>
    </location>
</feature>
<dbReference type="STRING" id="71717.A0A4Y7T641"/>
<dbReference type="OrthoDB" id="3257981at2759"/>
<dbReference type="Pfam" id="PF03659">
    <property type="entry name" value="Glyco_hydro_71"/>
    <property type="match status" value="1"/>
</dbReference>
<gene>
    <name evidence="2" type="ORF">FA13DRAFT_1792966</name>
</gene>
<reference evidence="2 3" key="1">
    <citation type="journal article" date="2019" name="Nat. Ecol. Evol.">
        <title>Megaphylogeny resolves global patterns of mushroom evolution.</title>
        <authorList>
            <person name="Varga T."/>
            <person name="Krizsan K."/>
            <person name="Foldi C."/>
            <person name="Dima B."/>
            <person name="Sanchez-Garcia M."/>
            <person name="Sanchez-Ramirez S."/>
            <person name="Szollosi G.J."/>
            <person name="Szarkandi J.G."/>
            <person name="Papp V."/>
            <person name="Albert L."/>
            <person name="Andreopoulos W."/>
            <person name="Angelini C."/>
            <person name="Antonin V."/>
            <person name="Barry K.W."/>
            <person name="Bougher N.L."/>
            <person name="Buchanan P."/>
            <person name="Buyck B."/>
            <person name="Bense V."/>
            <person name="Catcheside P."/>
            <person name="Chovatia M."/>
            <person name="Cooper J."/>
            <person name="Damon W."/>
            <person name="Desjardin D."/>
            <person name="Finy P."/>
            <person name="Geml J."/>
            <person name="Haridas S."/>
            <person name="Hughes K."/>
            <person name="Justo A."/>
            <person name="Karasinski D."/>
            <person name="Kautmanova I."/>
            <person name="Kiss B."/>
            <person name="Kocsube S."/>
            <person name="Kotiranta H."/>
            <person name="LaButti K.M."/>
            <person name="Lechner B.E."/>
            <person name="Liimatainen K."/>
            <person name="Lipzen A."/>
            <person name="Lukacs Z."/>
            <person name="Mihaltcheva S."/>
            <person name="Morgado L.N."/>
            <person name="Niskanen T."/>
            <person name="Noordeloos M.E."/>
            <person name="Ohm R.A."/>
            <person name="Ortiz-Santana B."/>
            <person name="Ovrebo C."/>
            <person name="Racz N."/>
            <person name="Riley R."/>
            <person name="Savchenko A."/>
            <person name="Shiryaev A."/>
            <person name="Soop K."/>
            <person name="Spirin V."/>
            <person name="Szebenyi C."/>
            <person name="Tomsovsky M."/>
            <person name="Tulloss R.E."/>
            <person name="Uehling J."/>
            <person name="Grigoriev I.V."/>
            <person name="Vagvolgyi C."/>
            <person name="Papp T."/>
            <person name="Martin F.M."/>
            <person name="Miettinen O."/>
            <person name="Hibbett D.S."/>
            <person name="Nagy L.G."/>
        </authorList>
    </citation>
    <scope>NUCLEOTIDE SEQUENCE [LARGE SCALE GENOMIC DNA]</scope>
    <source>
        <strain evidence="2 3">FP101781</strain>
    </source>
</reference>
<evidence type="ECO:0000313" key="2">
    <source>
        <dbReference type="EMBL" id="TEB29647.1"/>
    </source>
</evidence>
<dbReference type="Gene3D" id="3.20.20.80">
    <property type="entry name" value="Glycosidases"/>
    <property type="match status" value="1"/>
</dbReference>
<keyword evidence="3" id="KW-1185">Reference proteome</keyword>
<name>A0A4Y7T641_COPMI</name>
<organism evidence="2 3">
    <name type="scientific">Coprinellus micaceus</name>
    <name type="common">Glistening ink-cap mushroom</name>
    <name type="synonym">Coprinus micaceus</name>
    <dbReference type="NCBI Taxonomy" id="71717"/>
    <lineage>
        <taxon>Eukaryota</taxon>
        <taxon>Fungi</taxon>
        <taxon>Dikarya</taxon>
        <taxon>Basidiomycota</taxon>
        <taxon>Agaricomycotina</taxon>
        <taxon>Agaricomycetes</taxon>
        <taxon>Agaricomycetidae</taxon>
        <taxon>Agaricales</taxon>
        <taxon>Agaricineae</taxon>
        <taxon>Psathyrellaceae</taxon>
        <taxon>Coprinellus</taxon>
    </lineage>
</organism>
<dbReference type="InterPro" id="IPR005197">
    <property type="entry name" value="Glyco_hydro_71"/>
</dbReference>
<dbReference type="Proteomes" id="UP000298030">
    <property type="component" value="Unassembled WGS sequence"/>
</dbReference>
<dbReference type="AlphaFoldDB" id="A0A4Y7T641"/>
<comment type="caution">
    <text evidence="2">The sequence shown here is derived from an EMBL/GenBank/DDBJ whole genome shotgun (WGS) entry which is preliminary data.</text>
</comment>
<evidence type="ECO:0000313" key="3">
    <source>
        <dbReference type="Proteomes" id="UP000298030"/>
    </source>
</evidence>
<proteinExistence type="predicted"/>
<feature type="chain" id="PRO_5021239960" evidence="1">
    <location>
        <begin position="20"/>
        <end position="431"/>
    </location>
</feature>
<dbReference type="EMBL" id="QPFP01000026">
    <property type="protein sequence ID" value="TEB29647.1"/>
    <property type="molecule type" value="Genomic_DNA"/>
</dbReference>
<dbReference type="CDD" id="cd11577">
    <property type="entry name" value="GH71"/>
    <property type="match status" value="1"/>
</dbReference>
<keyword evidence="1" id="KW-0732">Signal</keyword>
<evidence type="ECO:0000256" key="1">
    <source>
        <dbReference type="SAM" id="SignalP"/>
    </source>
</evidence>
<protein>
    <submittedName>
        <fullName evidence="2">Alpha-1,3-glucanase</fullName>
    </submittedName>
</protein>